<dbReference type="EMBL" id="CP147920">
    <property type="protein sequence ID" value="XAU16099.1"/>
    <property type="molecule type" value="Genomic_DNA"/>
</dbReference>
<proteinExistence type="inferred from homology"/>
<dbReference type="InterPro" id="IPR024077">
    <property type="entry name" value="Neurolysin/TOP_dom2"/>
</dbReference>
<comment type="catalytic activity">
    <reaction evidence="7">
        <text>Hydrolysis of oligopeptides, with broad specificity. Gly or Ala commonly occur as P1 or P1' residues, but more distant residues are also important, as is shown by the fact that Z-Gly-Pro-Gly-|-Gly-Pro-Ala is cleaved, but not Z-(Gly)(5).</text>
        <dbReference type="EC" id="3.4.24.70"/>
    </reaction>
</comment>
<dbReference type="Pfam" id="PF19310">
    <property type="entry name" value="TOP_N"/>
    <property type="match status" value="1"/>
</dbReference>
<evidence type="ECO:0000313" key="12">
    <source>
        <dbReference type="EMBL" id="XAU16099.1"/>
    </source>
</evidence>
<feature type="domain" description="Oligopeptidase A N-terminal" evidence="11">
    <location>
        <begin position="24"/>
        <end position="140"/>
    </location>
</feature>
<keyword evidence="2 9" id="KW-0645">Protease</keyword>
<keyword evidence="13" id="KW-1185">Reference proteome</keyword>
<evidence type="ECO:0000256" key="1">
    <source>
        <dbReference type="ARBA" id="ARBA00006040"/>
    </source>
</evidence>
<dbReference type="InterPro" id="IPR001567">
    <property type="entry name" value="Pept_M3A_M3B_dom"/>
</dbReference>
<dbReference type="Gene3D" id="3.40.390.10">
    <property type="entry name" value="Collagenase (Catalytic Domain)"/>
    <property type="match status" value="1"/>
</dbReference>
<dbReference type="InterPro" id="IPR045090">
    <property type="entry name" value="Pept_M3A_M3B"/>
</dbReference>
<dbReference type="PANTHER" id="PTHR11804">
    <property type="entry name" value="PROTEASE M3 THIMET OLIGOPEPTIDASE-RELATED"/>
    <property type="match status" value="1"/>
</dbReference>
<protein>
    <recommendedName>
        <fullName evidence="8">oligopeptidase A</fullName>
        <ecNumber evidence="8">3.4.24.70</ecNumber>
    </recommendedName>
</protein>
<sequence>MSKAPFLPFEVNLETFIDDLQRTLDEGRSQIAALLAIEEKSYANFVKPFEMLDERLEHFFTPMSHLHSVNNSDKTQEVYTAALPLLTEYGTEIGQNLEIYTAFKAIKANAYDLLSPEQQRVIDLNIQGFELSGAHLDEASKKRLAEISLRRSELSNTFTQNLLDATNAFEYVITDPADVEGMPKSDIESAAFETEEGKTAWKFTLQMPSYIAYMTYGPNREIREALYKGYTTRAPENAEIIEETLALRKEASRLIGFETYAERSLATKMAKDPDTVLAFLNELADASMAQGQRELAELREFAGAAELQSYDSAFFGEQLKKSRYDIDEEEYRPYFEQNSVVEGLFEFLHRLFGVSIRPAEGVALWHETATAHDLYVDGQLRARLYLDLEARPSKRGGAWMHNWQSHCLDEEGNEQLASAFIVCNFPPSSASTPSLLRHDDVVTLFHETGHAIHHLLSTVNENGVSGVNGVEWDAVEFPSQFLENFAYEPQVLKLFAKHHESGDVISDLMIDKLVRAKNFQSAMSMLRQLEFAIFDFTLHMEETPDVQAVLDAVRERTALLTPPSYNKFQNGFSHIFAGGYAAGYYSYKWAEVLSADAFFAIVDQGVFDTALGRSYLDIVLGRGGSESMRVLFYKLMEREPETQSLLRLSGIEA</sequence>
<keyword evidence="6 9" id="KW-0482">Metalloprotease</keyword>
<reference evidence="12 13" key="1">
    <citation type="submission" date="2024-03" db="EMBL/GenBank/DDBJ databases">
        <title>Sulfurimonas sp. HSL3-1.</title>
        <authorList>
            <person name="Wang S."/>
        </authorList>
    </citation>
    <scope>NUCLEOTIDE SEQUENCE [LARGE SCALE GENOMIC DNA]</scope>
    <source>
        <strain evidence="12 13">HSL3-1</strain>
    </source>
</reference>
<dbReference type="RefSeq" id="WP_345973466.1">
    <property type="nucleotide sequence ID" value="NZ_CP147920.1"/>
</dbReference>
<dbReference type="Gene3D" id="1.10.1370.40">
    <property type="match status" value="1"/>
</dbReference>
<dbReference type="Proteomes" id="UP001447842">
    <property type="component" value="Chromosome"/>
</dbReference>
<keyword evidence="3 9" id="KW-0479">Metal-binding</keyword>
<dbReference type="PANTHER" id="PTHR11804:SF84">
    <property type="entry name" value="SACCHAROLYSIN"/>
    <property type="match status" value="1"/>
</dbReference>
<evidence type="ECO:0000256" key="7">
    <source>
        <dbReference type="ARBA" id="ARBA00024603"/>
    </source>
</evidence>
<accession>A0ABZ3HCM4</accession>
<dbReference type="InterPro" id="IPR034005">
    <property type="entry name" value="M3A_DCP"/>
</dbReference>
<evidence type="ECO:0000256" key="4">
    <source>
        <dbReference type="ARBA" id="ARBA00022801"/>
    </source>
</evidence>
<gene>
    <name evidence="12" type="ORF">WCY31_05170</name>
</gene>
<organism evidence="12 13">
    <name type="scientific">Sulfurimonas diazotrophicus</name>
    <dbReference type="NCBI Taxonomy" id="3131939"/>
    <lineage>
        <taxon>Bacteria</taxon>
        <taxon>Pseudomonadati</taxon>
        <taxon>Campylobacterota</taxon>
        <taxon>Epsilonproteobacteria</taxon>
        <taxon>Campylobacterales</taxon>
        <taxon>Sulfurimonadaceae</taxon>
        <taxon>Sulfurimonas</taxon>
    </lineage>
</organism>
<evidence type="ECO:0000259" key="10">
    <source>
        <dbReference type="Pfam" id="PF01432"/>
    </source>
</evidence>
<evidence type="ECO:0000256" key="6">
    <source>
        <dbReference type="ARBA" id="ARBA00023049"/>
    </source>
</evidence>
<dbReference type="Pfam" id="PF01432">
    <property type="entry name" value="Peptidase_M3"/>
    <property type="match status" value="1"/>
</dbReference>
<dbReference type="SUPFAM" id="SSF55486">
    <property type="entry name" value="Metalloproteases ('zincins'), catalytic domain"/>
    <property type="match status" value="1"/>
</dbReference>
<name>A0ABZ3HCM4_9BACT</name>
<evidence type="ECO:0000259" key="11">
    <source>
        <dbReference type="Pfam" id="PF19310"/>
    </source>
</evidence>
<dbReference type="GO" id="GO:0016787">
    <property type="term" value="F:hydrolase activity"/>
    <property type="evidence" value="ECO:0007669"/>
    <property type="project" value="UniProtKB-KW"/>
</dbReference>
<dbReference type="CDD" id="cd06456">
    <property type="entry name" value="M3A_DCP"/>
    <property type="match status" value="1"/>
</dbReference>
<dbReference type="Gene3D" id="1.10.1370.10">
    <property type="entry name" value="Neurolysin, domain 3"/>
    <property type="match status" value="1"/>
</dbReference>
<evidence type="ECO:0000313" key="13">
    <source>
        <dbReference type="Proteomes" id="UP001447842"/>
    </source>
</evidence>
<dbReference type="InterPro" id="IPR045666">
    <property type="entry name" value="OpdA_N"/>
</dbReference>
<evidence type="ECO:0000256" key="3">
    <source>
        <dbReference type="ARBA" id="ARBA00022723"/>
    </source>
</evidence>
<evidence type="ECO:0000256" key="5">
    <source>
        <dbReference type="ARBA" id="ARBA00022833"/>
    </source>
</evidence>
<dbReference type="InterPro" id="IPR024079">
    <property type="entry name" value="MetalloPept_cat_dom_sf"/>
</dbReference>
<comment type="cofactor">
    <cofactor evidence="9">
        <name>Zn(2+)</name>
        <dbReference type="ChEBI" id="CHEBI:29105"/>
    </cofactor>
    <text evidence="9">Binds 1 zinc ion.</text>
</comment>
<comment type="similarity">
    <text evidence="1 9">Belongs to the peptidase M3 family.</text>
</comment>
<dbReference type="EC" id="3.4.24.70" evidence="8"/>
<keyword evidence="5 9" id="KW-0862">Zinc</keyword>
<evidence type="ECO:0000256" key="2">
    <source>
        <dbReference type="ARBA" id="ARBA00022670"/>
    </source>
</evidence>
<feature type="domain" description="Peptidase M3A/M3B catalytic" evidence="10">
    <location>
        <begin position="214"/>
        <end position="647"/>
    </location>
</feature>
<evidence type="ECO:0000256" key="9">
    <source>
        <dbReference type="RuleBase" id="RU003435"/>
    </source>
</evidence>
<evidence type="ECO:0000256" key="8">
    <source>
        <dbReference type="ARBA" id="ARBA00026100"/>
    </source>
</evidence>
<keyword evidence="4 9" id="KW-0378">Hydrolase</keyword>